<evidence type="ECO:0000256" key="9">
    <source>
        <dbReference type="ARBA" id="ARBA00023136"/>
    </source>
</evidence>
<evidence type="ECO:0000256" key="8">
    <source>
        <dbReference type="ARBA" id="ARBA00022989"/>
    </source>
</evidence>
<dbReference type="InterPro" id="IPR049031">
    <property type="entry name" value="T2SSK_SAM-like_1st"/>
</dbReference>
<comment type="caution">
    <text evidence="11">The sequence shown here is derived from an EMBL/GenBank/DDBJ whole genome shotgun (WGS) entry which is preliminary data.</text>
</comment>
<evidence type="ECO:0000313" key="12">
    <source>
        <dbReference type="Proteomes" id="UP001596472"/>
    </source>
</evidence>
<dbReference type="Proteomes" id="UP001596472">
    <property type="component" value="Unassembled WGS sequence"/>
</dbReference>
<keyword evidence="8" id="KW-1133">Transmembrane helix</keyword>
<dbReference type="PANTHER" id="PTHR38831:SF2">
    <property type="entry name" value="TYPE II SECRETION SYSTEM PROTEIN K"/>
    <property type="match status" value="1"/>
</dbReference>
<evidence type="ECO:0000256" key="6">
    <source>
        <dbReference type="ARBA" id="ARBA00022692"/>
    </source>
</evidence>
<comment type="similarity">
    <text evidence="2">Belongs to the GSP K family.</text>
</comment>
<protein>
    <submittedName>
        <fullName evidence="11">General secretion pathway protein GspK</fullName>
    </submittedName>
</protein>
<dbReference type="Gene3D" id="1.10.40.60">
    <property type="entry name" value="EpsJ-like"/>
    <property type="match status" value="1"/>
</dbReference>
<gene>
    <name evidence="11" type="ORF">ACFQY0_03935</name>
</gene>
<dbReference type="RefSeq" id="WP_379709307.1">
    <property type="nucleotide sequence ID" value="NZ_JBHTBS010000001.1"/>
</dbReference>
<comment type="subcellular location">
    <subcellularLocation>
        <location evidence="1">Cell inner membrane</location>
    </subcellularLocation>
</comment>
<keyword evidence="5" id="KW-0997">Cell inner membrane</keyword>
<proteinExistence type="inferred from homology"/>
<keyword evidence="3" id="KW-0813">Transport</keyword>
<feature type="domain" description="T2SS protein K first SAM-like" evidence="10">
    <location>
        <begin position="90"/>
        <end position="174"/>
    </location>
</feature>
<keyword evidence="12" id="KW-1185">Reference proteome</keyword>
<accession>A0ABW2L1V9</accession>
<dbReference type="InterPro" id="IPR038072">
    <property type="entry name" value="GspK_central_sf"/>
</dbReference>
<name>A0ABW2L1V9_9BACT</name>
<evidence type="ECO:0000259" key="10">
    <source>
        <dbReference type="Pfam" id="PF21687"/>
    </source>
</evidence>
<evidence type="ECO:0000256" key="4">
    <source>
        <dbReference type="ARBA" id="ARBA00022475"/>
    </source>
</evidence>
<dbReference type="SUPFAM" id="SSF158544">
    <property type="entry name" value="GspK insert domain-like"/>
    <property type="match status" value="1"/>
</dbReference>
<evidence type="ECO:0000256" key="3">
    <source>
        <dbReference type="ARBA" id="ARBA00022448"/>
    </source>
</evidence>
<sequence>MSKHSQGSALVAVIWLIAILALASVAALKVVAFDLDVASAKINGFRAQQLAEMGIALGANPSIERGDPILSQWSEENYEGFDVKLVSEAGKFNINVLVANEDKNLLKSMFIDWGLDIDQSAAVADALADWVDPDDEESLNGAEVASYEEAGRINQPFNRPFYNLEEMRLVRGMDLVEAYRPDWRNWFTIWSAGGLDVNEASAELIAVAAEIHPEAATIIPETVRGPDGIRDTDDDTPFSSLQEALALLGVDSNLRPDIAARFTINDTTTRIESVGRATGSRRKITLVVRNRTGQPAILERTEEVIP</sequence>
<dbReference type="PANTHER" id="PTHR38831">
    <property type="entry name" value="TYPE II SECRETION SYSTEM PROTEIN K"/>
    <property type="match status" value="1"/>
</dbReference>
<keyword evidence="4" id="KW-1003">Cell membrane</keyword>
<evidence type="ECO:0000256" key="5">
    <source>
        <dbReference type="ARBA" id="ARBA00022519"/>
    </source>
</evidence>
<dbReference type="EMBL" id="JBHTBS010000001">
    <property type="protein sequence ID" value="MFC7336316.1"/>
    <property type="molecule type" value="Genomic_DNA"/>
</dbReference>
<keyword evidence="6" id="KW-0812">Transmembrane</keyword>
<reference evidence="12" key="1">
    <citation type="journal article" date="2019" name="Int. J. Syst. Evol. Microbiol.">
        <title>The Global Catalogue of Microorganisms (GCM) 10K type strain sequencing project: providing services to taxonomists for standard genome sequencing and annotation.</title>
        <authorList>
            <consortium name="The Broad Institute Genomics Platform"/>
            <consortium name="The Broad Institute Genome Sequencing Center for Infectious Disease"/>
            <person name="Wu L."/>
            <person name="Ma J."/>
        </authorList>
    </citation>
    <scope>NUCLEOTIDE SEQUENCE [LARGE SCALE GENOMIC DNA]</scope>
    <source>
        <strain evidence="12">CGMCC 4.1467</strain>
    </source>
</reference>
<keyword evidence="9" id="KW-0472">Membrane</keyword>
<evidence type="ECO:0000256" key="7">
    <source>
        <dbReference type="ARBA" id="ARBA00022927"/>
    </source>
</evidence>
<evidence type="ECO:0000313" key="11">
    <source>
        <dbReference type="EMBL" id="MFC7336316.1"/>
    </source>
</evidence>
<evidence type="ECO:0000256" key="1">
    <source>
        <dbReference type="ARBA" id="ARBA00004533"/>
    </source>
</evidence>
<dbReference type="Pfam" id="PF21687">
    <property type="entry name" value="T2SSK_1st"/>
    <property type="match status" value="1"/>
</dbReference>
<dbReference type="InterPro" id="IPR005628">
    <property type="entry name" value="GspK"/>
</dbReference>
<keyword evidence="7" id="KW-0653">Protein transport</keyword>
<organism evidence="11 12">
    <name type="scientific">Haloferula chungangensis</name>
    <dbReference type="NCBI Taxonomy" id="1048331"/>
    <lineage>
        <taxon>Bacteria</taxon>
        <taxon>Pseudomonadati</taxon>
        <taxon>Verrucomicrobiota</taxon>
        <taxon>Verrucomicrobiia</taxon>
        <taxon>Verrucomicrobiales</taxon>
        <taxon>Verrucomicrobiaceae</taxon>
        <taxon>Haloferula</taxon>
    </lineage>
</organism>
<evidence type="ECO:0000256" key="2">
    <source>
        <dbReference type="ARBA" id="ARBA00007246"/>
    </source>
</evidence>